<accession>A0ABS3TIB2</accession>
<dbReference type="Proteomes" id="UP000670527">
    <property type="component" value="Unassembled WGS sequence"/>
</dbReference>
<protein>
    <submittedName>
        <fullName evidence="2">Glycosyltransferase family 2 protein</fullName>
    </submittedName>
</protein>
<keyword evidence="3" id="KW-1185">Reference proteome</keyword>
<dbReference type="PANTHER" id="PTHR48090:SF7">
    <property type="entry name" value="RFBJ PROTEIN"/>
    <property type="match status" value="1"/>
</dbReference>
<feature type="domain" description="Glycosyltransferase 2-like" evidence="1">
    <location>
        <begin position="11"/>
        <end position="179"/>
    </location>
</feature>
<dbReference type="EMBL" id="JAGETX010000038">
    <property type="protein sequence ID" value="MBO3273400.1"/>
    <property type="molecule type" value="Genomic_DNA"/>
</dbReference>
<dbReference type="Pfam" id="PF00535">
    <property type="entry name" value="Glycos_transf_2"/>
    <property type="match status" value="1"/>
</dbReference>
<dbReference type="PANTHER" id="PTHR48090">
    <property type="entry name" value="UNDECAPRENYL-PHOSPHATE 4-DEOXY-4-FORMAMIDO-L-ARABINOSE TRANSFERASE-RELATED"/>
    <property type="match status" value="1"/>
</dbReference>
<dbReference type="Gene3D" id="3.90.550.10">
    <property type="entry name" value="Spore Coat Polysaccharide Biosynthesis Protein SpsA, Chain A"/>
    <property type="match status" value="1"/>
</dbReference>
<comment type="caution">
    <text evidence="2">The sequence shown here is derived from an EMBL/GenBank/DDBJ whole genome shotgun (WGS) entry which is preliminary data.</text>
</comment>
<reference evidence="2 3" key="1">
    <citation type="submission" date="2021-03" db="EMBL/GenBank/DDBJ databases">
        <authorList>
            <person name="Kim M.K."/>
        </authorList>
    </citation>
    <scope>NUCLEOTIDE SEQUENCE [LARGE SCALE GENOMIC DNA]</scope>
    <source>
        <strain evidence="2 3">BT507</strain>
    </source>
</reference>
<organism evidence="2 3">
    <name type="scientific">Hymenobacter defluvii</name>
    <dbReference type="NCBI Taxonomy" id="2054411"/>
    <lineage>
        <taxon>Bacteria</taxon>
        <taxon>Pseudomonadati</taxon>
        <taxon>Bacteroidota</taxon>
        <taxon>Cytophagia</taxon>
        <taxon>Cytophagales</taxon>
        <taxon>Hymenobacteraceae</taxon>
        <taxon>Hymenobacter</taxon>
    </lineage>
</organism>
<dbReference type="CDD" id="cd04179">
    <property type="entry name" value="DPM_DPG-synthase_like"/>
    <property type="match status" value="1"/>
</dbReference>
<dbReference type="InterPro" id="IPR029044">
    <property type="entry name" value="Nucleotide-diphossugar_trans"/>
</dbReference>
<name>A0ABS3TIB2_9BACT</name>
<evidence type="ECO:0000259" key="1">
    <source>
        <dbReference type="Pfam" id="PF00535"/>
    </source>
</evidence>
<evidence type="ECO:0000313" key="3">
    <source>
        <dbReference type="Proteomes" id="UP000670527"/>
    </source>
</evidence>
<dbReference type="SUPFAM" id="SSF53448">
    <property type="entry name" value="Nucleotide-diphospho-sugar transferases"/>
    <property type="match status" value="1"/>
</dbReference>
<gene>
    <name evidence="2" type="ORF">J4D97_22310</name>
</gene>
<dbReference type="InterPro" id="IPR001173">
    <property type="entry name" value="Glyco_trans_2-like"/>
</dbReference>
<evidence type="ECO:0000313" key="2">
    <source>
        <dbReference type="EMBL" id="MBO3273400.1"/>
    </source>
</evidence>
<dbReference type="InterPro" id="IPR050256">
    <property type="entry name" value="Glycosyltransferase_2"/>
</dbReference>
<proteinExistence type="predicted"/>
<dbReference type="RefSeq" id="WP_208309527.1">
    <property type="nucleotide sequence ID" value="NZ_JAGETX010000038.1"/>
</dbReference>
<sequence length="243" mass="27472">MSSIAPVSKLSIVIPAYNEGATIVKILEQIEAVELLSNLAKEVIVVDDCSEDNTAHAVQQYQANHPNLSLQYHKHAVNQGKGAALHTGIRAATGDYIVIQDADLEYDPAEYNLLLRPVLRGVADVVYGSRFMGGSPHRVLFFWHSIGNRWLTMLTNLFANLNLTDMETCYKLFRRDIVQGLTLAEKRFGFEPEVTLKVARVPHIRIYEVGISYYGRTYNEGKKIGWRDGLWAIYCIIRYGLLR</sequence>